<name>A0A8S0TJA1_OLEEU</name>
<feature type="domain" description="AB hydrolase-1" evidence="5">
    <location>
        <begin position="41"/>
        <end position="138"/>
    </location>
</feature>
<dbReference type="InterPro" id="IPR029058">
    <property type="entry name" value="AB_hydrolase_fold"/>
</dbReference>
<dbReference type="OrthoDB" id="10264550at2759"/>
<sequence length="389" mass="43334">MKGVFSAPGDYIYFKSQVPLHKIPIYSKQWRYYDFGPKVVPPLICLPGTAGTADVYYKQIMSLSMKGYRVISVDIPCVWNHQEWIHAFEKFLDAIDVHHIHLYGTSLGGFLAQLFALHRPRRVRSLVLSNTFLETSSVSAAMPWAPLVGWTPAFLLKRYVLTGIRDGPHEPFIADSVDFVVAQVETLSREDLASRLSLTVDAASVGPLVLSDSLITIMDTNDFCAISQQLKDQVVERYPGARLGLLKTGGDFPFLSRPDEVNLHLQLHLRRVGVDARQDLVRGVPKDGPGGSSSEQNSRKGDPDDAPEDDIGSSSNENEPPLTPEGTDSQNLESTPLLLHLVSDNEQTIASNKVLPNLTFEFIILSLLLLYLETLYNDRKCRNLDSLCR</sequence>
<evidence type="ECO:0000259" key="5">
    <source>
        <dbReference type="Pfam" id="PF00561"/>
    </source>
</evidence>
<evidence type="ECO:0000256" key="4">
    <source>
        <dbReference type="SAM" id="MobiDB-lite"/>
    </source>
</evidence>
<evidence type="ECO:0000256" key="1">
    <source>
        <dbReference type="ARBA" id="ARBA00004496"/>
    </source>
</evidence>
<reference evidence="6 7" key="1">
    <citation type="submission" date="2019-12" db="EMBL/GenBank/DDBJ databases">
        <authorList>
            <person name="Alioto T."/>
            <person name="Alioto T."/>
            <person name="Gomez Garrido J."/>
        </authorList>
    </citation>
    <scope>NUCLEOTIDE SEQUENCE [LARGE SCALE GENOMIC DNA]</scope>
</reference>
<organism evidence="6 7">
    <name type="scientific">Olea europaea subsp. europaea</name>
    <dbReference type="NCBI Taxonomy" id="158383"/>
    <lineage>
        <taxon>Eukaryota</taxon>
        <taxon>Viridiplantae</taxon>
        <taxon>Streptophyta</taxon>
        <taxon>Embryophyta</taxon>
        <taxon>Tracheophyta</taxon>
        <taxon>Spermatophyta</taxon>
        <taxon>Magnoliopsida</taxon>
        <taxon>eudicotyledons</taxon>
        <taxon>Gunneridae</taxon>
        <taxon>Pentapetalae</taxon>
        <taxon>asterids</taxon>
        <taxon>lamiids</taxon>
        <taxon>Lamiales</taxon>
        <taxon>Oleaceae</taxon>
        <taxon>Oleeae</taxon>
        <taxon>Olea</taxon>
    </lineage>
</organism>
<comment type="caution">
    <text evidence="6">The sequence shown here is derived from an EMBL/GenBank/DDBJ whole genome shotgun (WGS) entry which is preliminary data.</text>
</comment>
<dbReference type="GO" id="GO:0005737">
    <property type="term" value="C:cytoplasm"/>
    <property type="evidence" value="ECO:0007669"/>
    <property type="project" value="UniProtKB-SubCell"/>
</dbReference>
<protein>
    <recommendedName>
        <fullName evidence="2">Maspardin</fullName>
    </recommendedName>
</protein>
<dbReference type="InterPro" id="IPR026151">
    <property type="entry name" value="Maspardin"/>
</dbReference>
<dbReference type="AlphaFoldDB" id="A0A8S0TJA1"/>
<feature type="region of interest" description="Disordered" evidence="4">
    <location>
        <begin position="280"/>
        <end position="331"/>
    </location>
</feature>
<dbReference type="InterPro" id="IPR000073">
    <property type="entry name" value="AB_hydrolase_1"/>
</dbReference>
<gene>
    <name evidence="6" type="ORF">OLEA9_A064883</name>
</gene>
<keyword evidence="3" id="KW-0963">Cytoplasm</keyword>
<dbReference type="GO" id="GO:0016787">
    <property type="term" value="F:hydrolase activity"/>
    <property type="evidence" value="ECO:0007669"/>
    <property type="project" value="UniProtKB-ARBA"/>
</dbReference>
<evidence type="ECO:0000313" key="6">
    <source>
        <dbReference type="EMBL" id="CAA3005670.1"/>
    </source>
</evidence>
<accession>A0A8S0TJA1</accession>
<dbReference type="Proteomes" id="UP000594638">
    <property type="component" value="Unassembled WGS sequence"/>
</dbReference>
<dbReference type="PANTHER" id="PTHR15913:SF0">
    <property type="entry name" value="MASPARDIN"/>
    <property type="match status" value="1"/>
</dbReference>
<keyword evidence="7" id="KW-1185">Reference proteome</keyword>
<dbReference type="EMBL" id="CACTIH010007248">
    <property type="protein sequence ID" value="CAA3005670.1"/>
    <property type="molecule type" value="Genomic_DNA"/>
</dbReference>
<dbReference type="SUPFAM" id="SSF53474">
    <property type="entry name" value="alpha/beta-Hydrolases"/>
    <property type="match status" value="1"/>
</dbReference>
<dbReference type="Gene3D" id="3.40.50.1820">
    <property type="entry name" value="alpha/beta hydrolase"/>
    <property type="match status" value="1"/>
</dbReference>
<proteinExistence type="predicted"/>
<dbReference type="PANTHER" id="PTHR15913">
    <property type="entry name" value="ACID CLUSTER PROTEIN 33"/>
    <property type="match status" value="1"/>
</dbReference>
<evidence type="ECO:0000256" key="3">
    <source>
        <dbReference type="ARBA" id="ARBA00022490"/>
    </source>
</evidence>
<evidence type="ECO:0000313" key="7">
    <source>
        <dbReference type="Proteomes" id="UP000594638"/>
    </source>
</evidence>
<comment type="subcellular location">
    <subcellularLocation>
        <location evidence="1">Cytoplasm</location>
    </subcellularLocation>
</comment>
<dbReference type="Pfam" id="PF00561">
    <property type="entry name" value="Abhydrolase_1"/>
    <property type="match status" value="1"/>
</dbReference>
<evidence type="ECO:0000256" key="2">
    <source>
        <dbReference type="ARBA" id="ARBA00020148"/>
    </source>
</evidence>
<dbReference type="Gramene" id="OE9A064883T1">
    <property type="protein sequence ID" value="OE9A064883C1"/>
    <property type="gene ID" value="OE9A064883"/>
</dbReference>